<comment type="caution">
    <text evidence="2">The sequence shown here is derived from an EMBL/GenBank/DDBJ whole genome shotgun (WGS) entry which is preliminary data.</text>
</comment>
<organism evidence="2 3">
    <name type="scientific">Paramecium sonneborni</name>
    <dbReference type="NCBI Taxonomy" id="65129"/>
    <lineage>
        <taxon>Eukaryota</taxon>
        <taxon>Sar</taxon>
        <taxon>Alveolata</taxon>
        <taxon>Ciliophora</taxon>
        <taxon>Intramacronucleata</taxon>
        <taxon>Oligohymenophorea</taxon>
        <taxon>Peniculida</taxon>
        <taxon>Parameciidae</taxon>
        <taxon>Paramecium</taxon>
    </lineage>
</organism>
<evidence type="ECO:0008006" key="4">
    <source>
        <dbReference type="Google" id="ProtNLM"/>
    </source>
</evidence>
<evidence type="ECO:0000256" key="1">
    <source>
        <dbReference type="SAM" id="Phobius"/>
    </source>
</evidence>
<keyword evidence="1" id="KW-1133">Transmembrane helix</keyword>
<feature type="transmembrane region" description="Helical" evidence="1">
    <location>
        <begin position="180"/>
        <end position="197"/>
    </location>
</feature>
<sequence>MDSYLLAMRYELLQCFVLRLYFSGRLVQILRQCETYEISFVLHHHFAQKYIPCSISRSILSKIKKIILTIYLSVLSCGSIYFYFPFQFLLQFTIQISIFLTGNYIIFQSIINYINYDWFQMITSSINISTFKLKLLQICQKLLNILIPYQTIMQAKKLQFIIINIGDYFHSQNKKIIQDIYFFFNLNFYFFFKYFNLQKKQPF</sequence>
<name>A0A8S1PZX0_9CILI</name>
<dbReference type="EMBL" id="CAJJDN010000091">
    <property type="protein sequence ID" value="CAD8108525.1"/>
    <property type="molecule type" value="Genomic_DNA"/>
</dbReference>
<keyword evidence="1" id="KW-0812">Transmembrane</keyword>
<keyword evidence="1" id="KW-0472">Membrane</keyword>
<keyword evidence="3" id="KW-1185">Reference proteome</keyword>
<dbReference type="AlphaFoldDB" id="A0A8S1PZX0"/>
<dbReference type="Proteomes" id="UP000692954">
    <property type="component" value="Unassembled WGS sequence"/>
</dbReference>
<accession>A0A8S1PZX0</accession>
<evidence type="ECO:0000313" key="3">
    <source>
        <dbReference type="Proteomes" id="UP000692954"/>
    </source>
</evidence>
<reference evidence="2" key="1">
    <citation type="submission" date="2021-01" db="EMBL/GenBank/DDBJ databases">
        <authorList>
            <consortium name="Genoscope - CEA"/>
            <person name="William W."/>
        </authorList>
    </citation>
    <scope>NUCLEOTIDE SEQUENCE</scope>
</reference>
<gene>
    <name evidence="2" type="ORF">PSON_ATCC_30995.1.T0910115</name>
</gene>
<feature type="transmembrane region" description="Helical" evidence="1">
    <location>
        <begin position="92"/>
        <end position="114"/>
    </location>
</feature>
<feature type="transmembrane region" description="Helical" evidence="1">
    <location>
        <begin position="66"/>
        <end position="86"/>
    </location>
</feature>
<protein>
    <recommendedName>
        <fullName evidence="4">Transmembrane protein</fullName>
    </recommendedName>
</protein>
<proteinExistence type="predicted"/>
<evidence type="ECO:0000313" key="2">
    <source>
        <dbReference type="EMBL" id="CAD8108525.1"/>
    </source>
</evidence>